<keyword evidence="6" id="KW-0464">Manganese</keyword>
<accession>A0ABQ5QAE0</accession>
<dbReference type="RefSeq" id="WP_285727679.1">
    <property type="nucleotide sequence ID" value="NZ_BSDD01000007.1"/>
</dbReference>
<evidence type="ECO:0000313" key="9">
    <source>
        <dbReference type="Proteomes" id="UP001165089"/>
    </source>
</evidence>
<evidence type="ECO:0000256" key="6">
    <source>
        <dbReference type="ARBA" id="ARBA00023211"/>
    </source>
</evidence>
<keyword evidence="4" id="KW-0560">Oxidoreductase</keyword>
<protein>
    <submittedName>
        <fullName evidence="8">3-isopropylmalate dehydrogenase</fullName>
    </submittedName>
</protein>
<evidence type="ECO:0000256" key="3">
    <source>
        <dbReference type="ARBA" id="ARBA00022723"/>
    </source>
</evidence>
<dbReference type="InterPro" id="IPR024084">
    <property type="entry name" value="IsoPropMal-DH-like_dom"/>
</dbReference>
<dbReference type="PANTHER" id="PTHR43275">
    <property type="entry name" value="D-MALATE DEHYDROGENASE [DECARBOXYLATING]"/>
    <property type="match status" value="1"/>
</dbReference>
<organism evidence="8 9">
    <name type="scientific">Geothrix rubra</name>
    <dbReference type="NCBI Taxonomy" id="2927977"/>
    <lineage>
        <taxon>Bacteria</taxon>
        <taxon>Pseudomonadati</taxon>
        <taxon>Acidobacteriota</taxon>
        <taxon>Holophagae</taxon>
        <taxon>Holophagales</taxon>
        <taxon>Holophagaceae</taxon>
        <taxon>Geothrix</taxon>
    </lineage>
</organism>
<dbReference type="Gene3D" id="3.40.718.10">
    <property type="entry name" value="Isopropylmalate Dehydrogenase"/>
    <property type="match status" value="1"/>
</dbReference>
<evidence type="ECO:0000259" key="7">
    <source>
        <dbReference type="SMART" id="SM01329"/>
    </source>
</evidence>
<dbReference type="Pfam" id="PF00180">
    <property type="entry name" value="Iso_dh"/>
    <property type="match status" value="1"/>
</dbReference>
<keyword evidence="5" id="KW-0520">NAD</keyword>
<proteinExistence type="predicted"/>
<comment type="caution">
    <text evidence="8">The sequence shown here is derived from an EMBL/GenBank/DDBJ whole genome shotgun (WGS) entry which is preliminary data.</text>
</comment>
<dbReference type="SUPFAM" id="SSF53659">
    <property type="entry name" value="Isocitrate/Isopropylmalate dehydrogenase-like"/>
    <property type="match status" value="1"/>
</dbReference>
<gene>
    <name evidence="8" type="primary">leuB</name>
    <name evidence="8" type="ORF">GETHPA_29340</name>
</gene>
<sequence length="348" mass="37284">MTTRLAVIPGDGIGPEVVAEVLPVLDWVRDRGRDLAWDRHPWGAERYLATGEILPETAFETLRDGTDGILFGAVGDPRVPDGRHAEGILLRLRRDLELAVNSRPCRPLLEAHVPLKDVPAGQVWIEVFRENTEGPYCLKGVSEPGRATDFAEHSEPAVRRLLEAAFARAAERGCALTVAHKANVLKHGHGLWLRVFEAIRASHPSVPARGMHADALLCALVQDPRPFGVIAADNYLGDLISDLLAAFQGGMGVAPSLSWAPHRPYRCSALAEPVHGSAPDLVGRDLANPTGMFLSTALLFRHLGWAPEAQALEQAVTVALQGGAATPDLGGTLGTRAMGAAIRSRLTA</sequence>
<dbReference type="PANTHER" id="PTHR43275:SF1">
    <property type="entry name" value="D-MALATE DEHYDROGENASE [DECARBOXYLATING]"/>
    <property type="match status" value="1"/>
</dbReference>
<name>A0ABQ5QAE0_9BACT</name>
<dbReference type="EMBL" id="BSDD01000007">
    <property type="protein sequence ID" value="GLH71400.1"/>
    <property type="molecule type" value="Genomic_DNA"/>
</dbReference>
<keyword evidence="3" id="KW-0479">Metal-binding</keyword>
<dbReference type="Proteomes" id="UP001165089">
    <property type="component" value="Unassembled WGS sequence"/>
</dbReference>
<comment type="cofactor">
    <cofactor evidence="2">
        <name>Mg(2+)</name>
        <dbReference type="ChEBI" id="CHEBI:18420"/>
    </cofactor>
</comment>
<dbReference type="InterPro" id="IPR050501">
    <property type="entry name" value="ICDH/IPMDH"/>
</dbReference>
<evidence type="ECO:0000256" key="2">
    <source>
        <dbReference type="ARBA" id="ARBA00001946"/>
    </source>
</evidence>
<dbReference type="SMART" id="SM01329">
    <property type="entry name" value="Iso_dh"/>
    <property type="match status" value="1"/>
</dbReference>
<evidence type="ECO:0000256" key="4">
    <source>
        <dbReference type="ARBA" id="ARBA00023002"/>
    </source>
</evidence>
<evidence type="ECO:0000256" key="1">
    <source>
        <dbReference type="ARBA" id="ARBA00001936"/>
    </source>
</evidence>
<keyword evidence="9" id="KW-1185">Reference proteome</keyword>
<evidence type="ECO:0000313" key="8">
    <source>
        <dbReference type="EMBL" id="GLH71400.1"/>
    </source>
</evidence>
<reference evidence="8 9" key="1">
    <citation type="journal article" date="2023" name="Antonie Van Leeuwenhoek">
        <title>Mesoterricola silvestris gen. nov., sp. nov., Mesoterricola sediminis sp. nov., Geothrix oryzae sp. nov., Geothrix edaphica sp. nov., Geothrix rubra sp. nov., and Geothrix limicola sp. nov., six novel members of Acidobacteriota isolated from soils.</title>
        <authorList>
            <person name="Itoh H."/>
            <person name="Sugisawa Y."/>
            <person name="Mise K."/>
            <person name="Xu Z."/>
            <person name="Kuniyasu M."/>
            <person name="Ushijima N."/>
            <person name="Kawano K."/>
            <person name="Kobayashi E."/>
            <person name="Shiratori Y."/>
            <person name="Masuda Y."/>
            <person name="Senoo K."/>
        </authorList>
    </citation>
    <scope>NUCLEOTIDE SEQUENCE [LARGE SCALE GENOMIC DNA]</scope>
    <source>
        <strain evidence="8 9">Red803</strain>
    </source>
</reference>
<comment type="cofactor">
    <cofactor evidence="1">
        <name>Mn(2+)</name>
        <dbReference type="ChEBI" id="CHEBI:29035"/>
    </cofactor>
</comment>
<evidence type="ECO:0000256" key="5">
    <source>
        <dbReference type="ARBA" id="ARBA00023027"/>
    </source>
</evidence>
<feature type="domain" description="Isopropylmalate dehydrogenase-like" evidence="7">
    <location>
        <begin position="4"/>
        <end position="342"/>
    </location>
</feature>